<dbReference type="KEGG" id="abac:LuPra_06217"/>
<evidence type="ECO:0000313" key="8">
    <source>
        <dbReference type="EMBL" id="AMY12933.1"/>
    </source>
</evidence>
<dbReference type="InterPro" id="IPR000620">
    <property type="entry name" value="EamA_dom"/>
</dbReference>
<name>A0A143PXN4_LUTPR</name>
<dbReference type="SUPFAM" id="SSF103481">
    <property type="entry name" value="Multidrug resistance efflux transporter EmrE"/>
    <property type="match status" value="2"/>
</dbReference>
<feature type="transmembrane region" description="Helical" evidence="6">
    <location>
        <begin position="277"/>
        <end position="294"/>
    </location>
</feature>
<dbReference type="GO" id="GO:0016020">
    <property type="term" value="C:membrane"/>
    <property type="evidence" value="ECO:0007669"/>
    <property type="project" value="UniProtKB-SubCell"/>
</dbReference>
<comment type="similarity">
    <text evidence="2">Belongs to the EamA transporter family.</text>
</comment>
<dbReference type="Pfam" id="PF00892">
    <property type="entry name" value="EamA"/>
    <property type="match status" value="2"/>
</dbReference>
<feature type="transmembrane region" description="Helical" evidence="6">
    <location>
        <begin position="188"/>
        <end position="209"/>
    </location>
</feature>
<feature type="transmembrane region" description="Helical" evidence="6">
    <location>
        <begin position="221"/>
        <end position="242"/>
    </location>
</feature>
<keyword evidence="9" id="KW-1185">Reference proteome</keyword>
<evidence type="ECO:0000256" key="6">
    <source>
        <dbReference type="SAM" id="Phobius"/>
    </source>
</evidence>
<dbReference type="STRING" id="1855912.LuPra_06217"/>
<feature type="transmembrane region" description="Helical" evidence="6">
    <location>
        <begin position="254"/>
        <end position="271"/>
    </location>
</feature>
<dbReference type="EMBL" id="CP015136">
    <property type="protein sequence ID" value="AMY12933.1"/>
    <property type="molecule type" value="Genomic_DNA"/>
</dbReference>
<keyword evidence="3 6" id="KW-0812">Transmembrane</keyword>
<feature type="transmembrane region" description="Helical" evidence="6">
    <location>
        <begin position="125"/>
        <end position="142"/>
    </location>
</feature>
<evidence type="ECO:0000256" key="5">
    <source>
        <dbReference type="ARBA" id="ARBA00023136"/>
    </source>
</evidence>
<keyword evidence="5 6" id="KW-0472">Membrane</keyword>
<evidence type="ECO:0000256" key="2">
    <source>
        <dbReference type="ARBA" id="ARBA00007362"/>
    </source>
</evidence>
<evidence type="ECO:0000256" key="3">
    <source>
        <dbReference type="ARBA" id="ARBA00022692"/>
    </source>
</evidence>
<dbReference type="OrthoDB" id="3190463at2"/>
<evidence type="ECO:0000313" key="9">
    <source>
        <dbReference type="Proteomes" id="UP000076079"/>
    </source>
</evidence>
<evidence type="ECO:0000259" key="7">
    <source>
        <dbReference type="Pfam" id="PF00892"/>
    </source>
</evidence>
<dbReference type="RefSeq" id="WP_110174345.1">
    <property type="nucleotide sequence ID" value="NZ_CP015136.1"/>
</dbReference>
<protein>
    <submittedName>
        <fullName evidence="8">Putative inner membrane transporter YedA</fullName>
    </submittedName>
</protein>
<gene>
    <name evidence="8" type="primary">yedA</name>
    <name evidence="8" type="ORF">LuPra_06217</name>
</gene>
<feature type="transmembrane region" description="Helical" evidence="6">
    <location>
        <begin position="95"/>
        <end position="113"/>
    </location>
</feature>
<sequence>MSRITTRQKAYAAFMAVCFFWGTTYIGIKIALETVPPFLLGGIRFTIAGSVLAVSLRLLGHRWPDWRRAPTFLVIGVAMLGFGNGGVVWAEQFMASGLVAVLVASTPFWMVGIESFAGGERLTRRTVGGLLVGFTGILLLVWPDLTRALTATSGWTWVGGLVSTQLACIGWSVGSTISKQRLKDTDPLVASAFQMLAGGLVMLLVAAVLGEYGRLAWTPRTLAAVVYLFFAGSLIGFVAYTYALRHLPMSTVSLYPYVNPVVAVILGTWLLHEPLTWRIVAAIAIILAGSAVVSRRPKAIQNSEFRIERDATALGSAAALRVQGSE</sequence>
<dbReference type="Gene3D" id="1.10.3730.20">
    <property type="match status" value="1"/>
</dbReference>
<proteinExistence type="inferred from homology"/>
<dbReference type="InterPro" id="IPR050638">
    <property type="entry name" value="AA-Vitamin_Transporters"/>
</dbReference>
<dbReference type="AlphaFoldDB" id="A0A143PXN4"/>
<keyword evidence="4 6" id="KW-1133">Transmembrane helix</keyword>
<comment type="subcellular location">
    <subcellularLocation>
        <location evidence="1">Membrane</location>
        <topology evidence="1">Multi-pass membrane protein</topology>
    </subcellularLocation>
</comment>
<feature type="transmembrane region" description="Helical" evidence="6">
    <location>
        <begin position="12"/>
        <end position="32"/>
    </location>
</feature>
<reference evidence="9" key="2">
    <citation type="submission" date="2016-04" db="EMBL/GenBank/DDBJ databases">
        <title>First Complete Genome Sequence of a Subdivision 6 Acidobacterium.</title>
        <authorList>
            <person name="Huang S."/>
            <person name="Vieira S."/>
            <person name="Bunk B."/>
            <person name="Riedel T."/>
            <person name="Sproeer C."/>
            <person name="Overmann J."/>
        </authorList>
    </citation>
    <scope>NUCLEOTIDE SEQUENCE [LARGE SCALE GENOMIC DNA]</scope>
    <source>
        <strain evidence="9">DSM 100886 HEG_-6_39</strain>
    </source>
</reference>
<reference evidence="8 9" key="1">
    <citation type="journal article" date="2016" name="Genome Announc.">
        <title>First Complete Genome Sequence of a Subdivision 6 Acidobacterium Strain.</title>
        <authorList>
            <person name="Huang S."/>
            <person name="Vieira S."/>
            <person name="Bunk B."/>
            <person name="Riedel T."/>
            <person name="Sproer C."/>
            <person name="Overmann J."/>
        </authorList>
    </citation>
    <scope>NUCLEOTIDE SEQUENCE [LARGE SCALE GENOMIC DNA]</scope>
    <source>
        <strain evidence="9">DSM 100886 HEG_-6_39</strain>
    </source>
</reference>
<feature type="transmembrane region" description="Helical" evidence="6">
    <location>
        <begin position="38"/>
        <end position="59"/>
    </location>
</feature>
<feature type="domain" description="EamA" evidence="7">
    <location>
        <begin position="10"/>
        <end position="141"/>
    </location>
</feature>
<dbReference type="Proteomes" id="UP000076079">
    <property type="component" value="Chromosome"/>
</dbReference>
<accession>A0A143PXN4</accession>
<evidence type="ECO:0000256" key="4">
    <source>
        <dbReference type="ARBA" id="ARBA00022989"/>
    </source>
</evidence>
<dbReference type="PANTHER" id="PTHR32322">
    <property type="entry name" value="INNER MEMBRANE TRANSPORTER"/>
    <property type="match status" value="1"/>
</dbReference>
<organism evidence="8 9">
    <name type="scientific">Luteitalea pratensis</name>
    <dbReference type="NCBI Taxonomy" id="1855912"/>
    <lineage>
        <taxon>Bacteria</taxon>
        <taxon>Pseudomonadati</taxon>
        <taxon>Acidobacteriota</taxon>
        <taxon>Vicinamibacteria</taxon>
        <taxon>Vicinamibacterales</taxon>
        <taxon>Vicinamibacteraceae</taxon>
        <taxon>Luteitalea</taxon>
    </lineage>
</organism>
<feature type="transmembrane region" description="Helical" evidence="6">
    <location>
        <begin position="154"/>
        <end position="176"/>
    </location>
</feature>
<dbReference type="PANTHER" id="PTHR32322:SF2">
    <property type="entry name" value="EAMA DOMAIN-CONTAINING PROTEIN"/>
    <property type="match status" value="1"/>
</dbReference>
<feature type="domain" description="EamA" evidence="7">
    <location>
        <begin position="164"/>
        <end position="294"/>
    </location>
</feature>
<evidence type="ECO:0000256" key="1">
    <source>
        <dbReference type="ARBA" id="ARBA00004141"/>
    </source>
</evidence>
<dbReference type="InterPro" id="IPR037185">
    <property type="entry name" value="EmrE-like"/>
</dbReference>
<feature type="transmembrane region" description="Helical" evidence="6">
    <location>
        <begin position="71"/>
        <end position="89"/>
    </location>
</feature>